<dbReference type="EMBL" id="JAMTCK010000004">
    <property type="protein sequence ID" value="MCP2164996.1"/>
    <property type="molecule type" value="Genomic_DNA"/>
</dbReference>
<protein>
    <submittedName>
        <fullName evidence="1">Uncharacterized protein</fullName>
    </submittedName>
</protein>
<dbReference type="Proteomes" id="UP001206128">
    <property type="component" value="Unassembled WGS sequence"/>
</dbReference>
<name>A0AAE3GB16_9PSEU</name>
<evidence type="ECO:0000313" key="2">
    <source>
        <dbReference type="Proteomes" id="UP001206128"/>
    </source>
</evidence>
<gene>
    <name evidence="1" type="ORF">LX83_001845</name>
</gene>
<reference evidence="1" key="1">
    <citation type="submission" date="2022-06" db="EMBL/GenBank/DDBJ databases">
        <title>Genomic Encyclopedia of Archaeal and Bacterial Type Strains, Phase II (KMG-II): from individual species to whole genera.</title>
        <authorList>
            <person name="Goeker M."/>
        </authorList>
    </citation>
    <scope>NUCLEOTIDE SEQUENCE</scope>
    <source>
        <strain evidence="1">DSM 43935</strain>
    </source>
</reference>
<dbReference type="AlphaFoldDB" id="A0AAE3GB16"/>
<accession>A0AAE3GB16</accession>
<proteinExistence type="predicted"/>
<organism evidence="1 2">
    <name type="scientific">Goodfellowiella coeruleoviolacea</name>
    <dbReference type="NCBI Taxonomy" id="334858"/>
    <lineage>
        <taxon>Bacteria</taxon>
        <taxon>Bacillati</taxon>
        <taxon>Actinomycetota</taxon>
        <taxon>Actinomycetes</taxon>
        <taxon>Pseudonocardiales</taxon>
        <taxon>Pseudonocardiaceae</taxon>
        <taxon>Goodfellowiella</taxon>
    </lineage>
</organism>
<comment type="caution">
    <text evidence="1">The sequence shown here is derived from an EMBL/GenBank/DDBJ whole genome shotgun (WGS) entry which is preliminary data.</text>
</comment>
<dbReference type="RefSeq" id="WP_253769388.1">
    <property type="nucleotide sequence ID" value="NZ_JAMTCK010000004.1"/>
</dbReference>
<sequence length="109" mass="11451">MSAVFPARLLPHAARGQSDRVCHLFLVRPDLDQPPLAEPGLDEPGLGQGSPLAAGAASQVVLTALCGQALKLADAERLGHLRGVLPCLACLVSPRLSETEIPKWLMAPD</sequence>
<evidence type="ECO:0000313" key="1">
    <source>
        <dbReference type="EMBL" id="MCP2164996.1"/>
    </source>
</evidence>
<keyword evidence="2" id="KW-1185">Reference proteome</keyword>